<dbReference type="STRING" id="634771.SAMN04488128_1011003"/>
<accession>A0A1T4M9C8</accession>
<gene>
    <name evidence="6" type="ORF">SAMN04488128_1011003</name>
</gene>
<protein>
    <submittedName>
        <fullName evidence="6">Peroxiredoxin</fullName>
    </submittedName>
</protein>
<dbReference type="OrthoDB" id="640250at2"/>
<reference evidence="7" key="1">
    <citation type="submission" date="2017-02" db="EMBL/GenBank/DDBJ databases">
        <authorList>
            <person name="Varghese N."/>
            <person name="Submissions S."/>
        </authorList>
    </citation>
    <scope>NUCLEOTIDE SEQUENCE [LARGE SCALE GENOMIC DNA]</scope>
    <source>
        <strain evidence="7">DSM 22224</strain>
    </source>
</reference>
<comment type="subcellular location">
    <subcellularLocation>
        <location evidence="1">Cell envelope</location>
    </subcellularLocation>
</comment>
<name>A0A1T4M9C8_9BACT</name>
<dbReference type="SUPFAM" id="SSF52833">
    <property type="entry name" value="Thioredoxin-like"/>
    <property type="match status" value="1"/>
</dbReference>
<dbReference type="Pfam" id="PF14289">
    <property type="entry name" value="DUF4369"/>
    <property type="match status" value="1"/>
</dbReference>
<dbReference type="GO" id="GO:0016209">
    <property type="term" value="F:antioxidant activity"/>
    <property type="evidence" value="ECO:0007669"/>
    <property type="project" value="InterPro"/>
</dbReference>
<dbReference type="GO" id="GO:0017004">
    <property type="term" value="P:cytochrome complex assembly"/>
    <property type="evidence" value="ECO:0007669"/>
    <property type="project" value="UniProtKB-KW"/>
</dbReference>
<dbReference type="EMBL" id="FUWZ01000001">
    <property type="protein sequence ID" value="SJZ63609.1"/>
    <property type="molecule type" value="Genomic_DNA"/>
</dbReference>
<dbReference type="PROSITE" id="PS51352">
    <property type="entry name" value="THIOREDOXIN_2"/>
    <property type="match status" value="1"/>
</dbReference>
<dbReference type="Pfam" id="PF00578">
    <property type="entry name" value="AhpC-TSA"/>
    <property type="match status" value="1"/>
</dbReference>
<dbReference type="GO" id="GO:0016491">
    <property type="term" value="F:oxidoreductase activity"/>
    <property type="evidence" value="ECO:0007669"/>
    <property type="project" value="InterPro"/>
</dbReference>
<dbReference type="InterPro" id="IPR000866">
    <property type="entry name" value="AhpC/TSA"/>
</dbReference>
<evidence type="ECO:0000256" key="1">
    <source>
        <dbReference type="ARBA" id="ARBA00004196"/>
    </source>
</evidence>
<evidence type="ECO:0000259" key="5">
    <source>
        <dbReference type="PROSITE" id="PS51352"/>
    </source>
</evidence>
<dbReference type="InterPro" id="IPR036249">
    <property type="entry name" value="Thioredoxin-like_sf"/>
</dbReference>
<dbReference type="CDD" id="cd02966">
    <property type="entry name" value="TlpA_like_family"/>
    <property type="match status" value="1"/>
</dbReference>
<dbReference type="InterPro" id="IPR025380">
    <property type="entry name" value="DUF4369"/>
</dbReference>
<proteinExistence type="predicted"/>
<evidence type="ECO:0000256" key="4">
    <source>
        <dbReference type="ARBA" id="ARBA00023284"/>
    </source>
</evidence>
<organism evidence="6 7">
    <name type="scientific">Chitinophaga eiseniae</name>
    <dbReference type="NCBI Taxonomy" id="634771"/>
    <lineage>
        <taxon>Bacteria</taxon>
        <taxon>Pseudomonadati</taxon>
        <taxon>Bacteroidota</taxon>
        <taxon>Chitinophagia</taxon>
        <taxon>Chitinophagales</taxon>
        <taxon>Chitinophagaceae</taxon>
        <taxon>Chitinophaga</taxon>
    </lineage>
</organism>
<evidence type="ECO:0000256" key="2">
    <source>
        <dbReference type="ARBA" id="ARBA00022748"/>
    </source>
</evidence>
<dbReference type="PANTHER" id="PTHR42852:SF6">
    <property type="entry name" value="THIOL:DISULFIDE INTERCHANGE PROTEIN DSBE"/>
    <property type="match status" value="1"/>
</dbReference>
<sequence>MRTSILLSVILMGATAVQGQSFTLKGTLAKNTLAVNSYIYLRYEQQGKAILDSCRLQQQTYHFKGQVGYPVEATLFLKPGDKDAEYYRQTRLLKPYEHTFYLDAAALTATSAGELRETTVTGGAAEADRQAIEAELSAIYQRGEKEYGAKREAAYNAKDSVAIAAVTRLSYRNDDEREAAKLRFMQQHPQTGIMLKLLQEYTRTKINPVVIGPLYDGMLPSLKTSPEGVAYGRRLAKAREIAPGMPAPAVALEDRNGQLVTLASLKGKVVLLDFWGSWCYPCRMSHPHLREVYARYKAAGFEILGVSNERGDPAGWKEKWTKAMDTDQMTWLNVLNTAASTDKEKGVLDAYDVKAFPTKILIDREGKIVVKLVGNSEGSRDALDAQLERLLGKEH</sequence>
<dbReference type="InterPro" id="IPR013766">
    <property type="entry name" value="Thioredoxin_domain"/>
</dbReference>
<dbReference type="Gene3D" id="3.40.30.10">
    <property type="entry name" value="Glutaredoxin"/>
    <property type="match status" value="1"/>
</dbReference>
<dbReference type="AlphaFoldDB" id="A0A1T4M9C8"/>
<dbReference type="GO" id="GO:0030313">
    <property type="term" value="C:cell envelope"/>
    <property type="evidence" value="ECO:0007669"/>
    <property type="project" value="UniProtKB-SubCell"/>
</dbReference>
<dbReference type="PANTHER" id="PTHR42852">
    <property type="entry name" value="THIOL:DISULFIDE INTERCHANGE PROTEIN DSBE"/>
    <property type="match status" value="1"/>
</dbReference>
<keyword evidence="4" id="KW-0676">Redox-active center</keyword>
<dbReference type="Proteomes" id="UP000190367">
    <property type="component" value="Unassembled WGS sequence"/>
</dbReference>
<feature type="domain" description="Thioredoxin" evidence="5">
    <location>
        <begin position="241"/>
        <end position="392"/>
    </location>
</feature>
<evidence type="ECO:0000313" key="6">
    <source>
        <dbReference type="EMBL" id="SJZ63609.1"/>
    </source>
</evidence>
<keyword evidence="2" id="KW-0201">Cytochrome c-type biogenesis</keyword>
<keyword evidence="3" id="KW-1015">Disulfide bond</keyword>
<dbReference type="InterPro" id="IPR050553">
    <property type="entry name" value="Thioredoxin_ResA/DsbE_sf"/>
</dbReference>
<evidence type="ECO:0000313" key="7">
    <source>
        <dbReference type="Proteomes" id="UP000190367"/>
    </source>
</evidence>
<dbReference type="RefSeq" id="WP_078667630.1">
    <property type="nucleotide sequence ID" value="NZ_FUWZ01000001.1"/>
</dbReference>
<evidence type="ECO:0000256" key="3">
    <source>
        <dbReference type="ARBA" id="ARBA00023157"/>
    </source>
</evidence>
<keyword evidence="7" id="KW-1185">Reference proteome</keyword>